<name>A0A4Q7PNZ4_9FIRM</name>
<dbReference type="CDD" id="cd14948">
    <property type="entry name" value="BACON"/>
    <property type="match status" value="1"/>
</dbReference>
<gene>
    <name evidence="2" type="ORF">EV209_0076</name>
</gene>
<dbReference type="InterPro" id="IPR013783">
    <property type="entry name" value="Ig-like_fold"/>
</dbReference>
<accession>A0A4Q7PNZ4</accession>
<comment type="caution">
    <text evidence="2">The sequence shown here is derived from an EMBL/GenBank/DDBJ whole genome shotgun (WGS) entry which is preliminary data.</text>
</comment>
<evidence type="ECO:0000313" key="2">
    <source>
        <dbReference type="EMBL" id="RZT01976.1"/>
    </source>
</evidence>
<dbReference type="Gene3D" id="2.60.40.10">
    <property type="entry name" value="Immunoglobulins"/>
    <property type="match status" value="1"/>
</dbReference>
<proteinExistence type="predicted"/>
<feature type="domain" description="BACON" evidence="1">
    <location>
        <begin position="455"/>
        <end position="514"/>
    </location>
</feature>
<sequence>MEIMFYSMESQKTGFCTLAEALKQMGISYEKNPPPQTDEPIIIPAESLQETDAEQLLTERTIIITDPLPEDIQSFCKNTPAAVWPHDAQADFIAVRFDNQGNFYTFVQLHKDTEEIDSQYASALIQWLHGEFDAGAVLNDNQTFSHLDLVRLARAYVTTFNFDLFGKSMILNLYAVSCHVFSKSGSPDSDLGDDFFYLHETCHFDGGKSNDGYSYEKYWEPLRAYLYGGKYWVGAGEVCRHYIHEYLVSNTLDTDFPNAAFLHCAPVAANDQQQITVSTGFDISGSISAKLAGQGNELGAELGMGGNFSQSETMNVRDCTVSTETSRQGHKIAWHYVFRHARQNKQAGRWQFLLDPAALSHTLAQFEQHWIWKLPTNQRAGKSHLSFTVDCSGHLISTISRNSGSISEQDIYGPWKNQALRVQIEWPSLLASDARQVEMSREGGEKQIRLGCEGAWISSVNADWLSCTPPQGGRGEDTSLFLLAAENTTGQTRQARLTVKRLAGSEVQTVLVTQYAK</sequence>
<evidence type="ECO:0000313" key="3">
    <source>
        <dbReference type="Proteomes" id="UP000292927"/>
    </source>
</evidence>
<evidence type="ECO:0000259" key="1">
    <source>
        <dbReference type="Pfam" id="PF13004"/>
    </source>
</evidence>
<dbReference type="Proteomes" id="UP000292927">
    <property type="component" value="Unassembled WGS sequence"/>
</dbReference>
<dbReference type="Pfam" id="PF13004">
    <property type="entry name" value="BACON"/>
    <property type="match status" value="1"/>
</dbReference>
<dbReference type="OrthoDB" id="1050691at2"/>
<dbReference type="AlphaFoldDB" id="A0A4Q7PNZ4"/>
<dbReference type="InterPro" id="IPR024361">
    <property type="entry name" value="BACON"/>
</dbReference>
<organism evidence="2 3">
    <name type="scientific">Cuneatibacter caecimuris</name>
    <dbReference type="NCBI Taxonomy" id="1796618"/>
    <lineage>
        <taxon>Bacteria</taxon>
        <taxon>Bacillati</taxon>
        <taxon>Bacillota</taxon>
        <taxon>Clostridia</taxon>
        <taxon>Lachnospirales</taxon>
        <taxon>Lachnospiraceae</taxon>
        <taxon>Cuneatibacter</taxon>
    </lineage>
</organism>
<reference evidence="2 3" key="1">
    <citation type="submission" date="2019-02" db="EMBL/GenBank/DDBJ databases">
        <title>Genomic Encyclopedia of Type Strains, Phase IV (KMG-IV): sequencing the most valuable type-strain genomes for metagenomic binning, comparative biology and taxonomic classification.</title>
        <authorList>
            <person name="Goeker M."/>
        </authorList>
    </citation>
    <scope>NUCLEOTIDE SEQUENCE [LARGE SCALE GENOMIC DNA]</scope>
    <source>
        <strain evidence="2 3">DSM 29486</strain>
    </source>
</reference>
<protein>
    <recommendedName>
        <fullName evidence="1">BACON domain-containing protein</fullName>
    </recommendedName>
</protein>
<keyword evidence="3" id="KW-1185">Reference proteome</keyword>
<dbReference type="EMBL" id="SGXF01000001">
    <property type="protein sequence ID" value="RZT01976.1"/>
    <property type="molecule type" value="Genomic_DNA"/>
</dbReference>